<reference evidence="3" key="2">
    <citation type="submission" date="2015-01" db="EMBL/GenBank/DDBJ databases">
        <title>Evolutionary Origins and Diversification of the Mycorrhizal Mutualists.</title>
        <authorList>
            <consortium name="DOE Joint Genome Institute"/>
            <consortium name="Mycorrhizal Genomics Consortium"/>
            <person name="Kohler A."/>
            <person name="Kuo A."/>
            <person name="Nagy L.G."/>
            <person name="Floudas D."/>
            <person name="Copeland A."/>
            <person name="Barry K.W."/>
            <person name="Cichocki N."/>
            <person name="Veneault-Fourrey C."/>
            <person name="LaButti K."/>
            <person name="Lindquist E.A."/>
            <person name="Lipzen A."/>
            <person name="Lundell T."/>
            <person name="Morin E."/>
            <person name="Murat C."/>
            <person name="Riley R."/>
            <person name="Ohm R."/>
            <person name="Sun H."/>
            <person name="Tunlid A."/>
            <person name="Henrissat B."/>
            <person name="Grigoriev I.V."/>
            <person name="Hibbett D.S."/>
            <person name="Martin F."/>
        </authorList>
    </citation>
    <scope>NUCLEOTIDE SEQUENCE [LARGE SCALE GENOMIC DNA]</scope>
    <source>
        <strain evidence="3">F 1598</strain>
    </source>
</reference>
<dbReference type="Proteomes" id="UP000054166">
    <property type="component" value="Unassembled WGS sequence"/>
</dbReference>
<dbReference type="AlphaFoldDB" id="A0A0C3FI44"/>
<dbReference type="EMBL" id="KN833009">
    <property type="protein sequence ID" value="KIM79441.1"/>
    <property type="molecule type" value="Genomic_DNA"/>
</dbReference>
<evidence type="ECO:0000313" key="3">
    <source>
        <dbReference type="Proteomes" id="UP000054166"/>
    </source>
</evidence>
<dbReference type="HOGENOM" id="CLU_1928403_0_0_1"/>
<gene>
    <name evidence="2" type="ORF">PILCRDRAFT_556217</name>
</gene>
<dbReference type="InParanoid" id="A0A0C3FI44"/>
<reference evidence="2 3" key="1">
    <citation type="submission" date="2014-04" db="EMBL/GenBank/DDBJ databases">
        <authorList>
            <consortium name="DOE Joint Genome Institute"/>
            <person name="Kuo A."/>
            <person name="Tarkka M."/>
            <person name="Buscot F."/>
            <person name="Kohler A."/>
            <person name="Nagy L.G."/>
            <person name="Floudas D."/>
            <person name="Copeland A."/>
            <person name="Barry K.W."/>
            <person name="Cichocki N."/>
            <person name="Veneault-Fourrey C."/>
            <person name="LaButti K."/>
            <person name="Lindquist E.A."/>
            <person name="Lipzen A."/>
            <person name="Lundell T."/>
            <person name="Morin E."/>
            <person name="Murat C."/>
            <person name="Sun H."/>
            <person name="Tunlid A."/>
            <person name="Henrissat B."/>
            <person name="Grigoriev I.V."/>
            <person name="Hibbett D.S."/>
            <person name="Martin F."/>
            <person name="Nordberg H.P."/>
            <person name="Cantor M.N."/>
            <person name="Hua S.X."/>
        </authorList>
    </citation>
    <scope>NUCLEOTIDE SEQUENCE [LARGE SCALE GENOMIC DNA]</scope>
    <source>
        <strain evidence="2 3">F 1598</strain>
    </source>
</reference>
<evidence type="ECO:0000256" key="1">
    <source>
        <dbReference type="SAM" id="MobiDB-lite"/>
    </source>
</evidence>
<feature type="compositionally biased region" description="Polar residues" evidence="1">
    <location>
        <begin position="1"/>
        <end position="48"/>
    </location>
</feature>
<protein>
    <submittedName>
        <fullName evidence="2">Uncharacterized protein</fullName>
    </submittedName>
</protein>
<evidence type="ECO:0000313" key="2">
    <source>
        <dbReference type="EMBL" id="KIM79441.1"/>
    </source>
</evidence>
<feature type="region of interest" description="Disordered" evidence="1">
    <location>
        <begin position="1"/>
        <end position="76"/>
    </location>
</feature>
<organism evidence="2 3">
    <name type="scientific">Piloderma croceum (strain F 1598)</name>
    <dbReference type="NCBI Taxonomy" id="765440"/>
    <lineage>
        <taxon>Eukaryota</taxon>
        <taxon>Fungi</taxon>
        <taxon>Dikarya</taxon>
        <taxon>Basidiomycota</taxon>
        <taxon>Agaricomycotina</taxon>
        <taxon>Agaricomycetes</taxon>
        <taxon>Agaricomycetidae</taxon>
        <taxon>Atheliales</taxon>
        <taxon>Atheliaceae</taxon>
        <taxon>Piloderma</taxon>
    </lineage>
</organism>
<name>A0A0C3FI44_PILCF</name>
<accession>A0A0C3FI44</accession>
<proteinExistence type="predicted"/>
<keyword evidence="3" id="KW-1185">Reference proteome</keyword>
<sequence>MALTPTVDTTASELPTATMTQTPTVDTTGNSSSDLQTQPDNESQSGPSTAKRPAETNPDTDSRASKVPKTESVPDVSSVLSFMRANNISFDQLVAGAATTGGTAAPSDKEAQAALTASMRNGIISTPGPLK</sequence>